<feature type="compositionally biased region" description="Acidic residues" evidence="1">
    <location>
        <begin position="524"/>
        <end position="537"/>
    </location>
</feature>
<dbReference type="Proteomes" id="UP001185779">
    <property type="component" value="Unassembled WGS sequence"/>
</dbReference>
<sequence length="543" mass="59360">MTGLPAANTSWPPAPHDLVIDACKEAQAWWTGDPALLQQFYGGGQTAAYDTTSARRNTLGNRARRAIDAFWGRVPTTTNTPKKLHVPVAADLGRIAAHTLLSEPVTFTPADDEIDALGALCDDVLNTDDNYSRMLVAAESASMLSGVYGRIVWDASVDDHTWIDYVDADRAIPEFKWGRLVGCTFWTELDSGNSNIVLRHVEYYGKGFIEHALYEGTRDNIGRPVPLNEHSATEHLASMVSPESRIVVDGVDDLLVGYFPNMRPNPLWRNEPELRHLGRSDLTVDVIRLLDAIDETWSSWMRDLELGKARIIVSESLLTPRGPGKGTTFDTDHAIFSSVAGTFVKDGEEQQLIEAHQFAIRVDEHRATAEALLRQVLGRVGYSPITFGLSDEVAATATEVGAKERDTNRTRDAKIRLWSGLSRLATTQLRVEAAIFKGPAPSEPIRVEWPDTSQATPRELAETSQLLKAAQAASTKTLVQMNHPDWDDAQVDAEVALIQGETAPPVSIFGPSESSFGAPAAEETQAEDVDAEVDGEPTDTPTA</sequence>
<organism evidence="2 3">
    <name type="scientific">Gordonia amicalis</name>
    <dbReference type="NCBI Taxonomy" id="89053"/>
    <lineage>
        <taxon>Bacteria</taxon>
        <taxon>Bacillati</taxon>
        <taxon>Actinomycetota</taxon>
        <taxon>Actinomycetes</taxon>
        <taxon>Mycobacteriales</taxon>
        <taxon>Gordoniaceae</taxon>
        <taxon>Gordonia</taxon>
    </lineage>
</organism>
<feature type="region of interest" description="Disordered" evidence="1">
    <location>
        <begin position="502"/>
        <end position="543"/>
    </location>
</feature>
<evidence type="ECO:0000313" key="3">
    <source>
        <dbReference type="Proteomes" id="UP001185779"/>
    </source>
</evidence>
<dbReference type="RefSeq" id="WP_317505627.1">
    <property type="nucleotide sequence ID" value="NZ_JAWLKI010000038.1"/>
</dbReference>
<keyword evidence="3" id="KW-1185">Reference proteome</keyword>
<protein>
    <submittedName>
        <fullName evidence="2">Phage portal protein</fullName>
    </submittedName>
</protein>
<dbReference type="EMBL" id="JAWLKI010000038">
    <property type="protein sequence ID" value="MDV6309916.1"/>
    <property type="molecule type" value="Genomic_DNA"/>
</dbReference>
<evidence type="ECO:0000256" key="1">
    <source>
        <dbReference type="SAM" id="MobiDB-lite"/>
    </source>
</evidence>
<dbReference type="Pfam" id="PF05133">
    <property type="entry name" value="SPP1_portal"/>
    <property type="match status" value="1"/>
</dbReference>
<dbReference type="InterPro" id="IPR021145">
    <property type="entry name" value="Portal_protein_SPP1_Gp6-like"/>
</dbReference>
<name>A0ABU4DLL2_9ACTN</name>
<comment type="caution">
    <text evidence="2">The sequence shown here is derived from an EMBL/GenBank/DDBJ whole genome shotgun (WGS) entry which is preliminary data.</text>
</comment>
<reference evidence="2 3" key="1">
    <citation type="submission" date="2023-10" db="EMBL/GenBank/DDBJ databases">
        <title>Development of a sustainable strategy for remediation of hydrocarbon-contaminated territories based on the waste exchange concept.</title>
        <authorList>
            <person name="Krivoruchko A."/>
        </authorList>
    </citation>
    <scope>NUCLEOTIDE SEQUENCE [LARGE SCALE GENOMIC DNA]</scope>
    <source>
        <strain evidence="2 3">IEGM 1266</strain>
    </source>
</reference>
<evidence type="ECO:0000313" key="2">
    <source>
        <dbReference type="EMBL" id="MDV6309916.1"/>
    </source>
</evidence>
<accession>A0ABU4DLL2</accession>
<proteinExistence type="predicted"/>
<gene>
    <name evidence="2" type="ORF">R3P94_21855</name>
</gene>